<dbReference type="SMART" id="SM01043">
    <property type="entry name" value="BTAD"/>
    <property type="match status" value="1"/>
</dbReference>
<dbReference type="Pfam" id="PF03704">
    <property type="entry name" value="BTAD"/>
    <property type="match status" value="1"/>
</dbReference>
<dbReference type="SUPFAM" id="SSF52540">
    <property type="entry name" value="P-loop containing nucleoside triphosphate hydrolases"/>
    <property type="match status" value="1"/>
</dbReference>
<name>A0A6G9YT23_9NOCA</name>
<organism evidence="6 7">
    <name type="scientific">Nocardia arthritidis</name>
    <dbReference type="NCBI Taxonomy" id="228602"/>
    <lineage>
        <taxon>Bacteria</taxon>
        <taxon>Bacillati</taxon>
        <taxon>Actinomycetota</taxon>
        <taxon>Actinomycetes</taxon>
        <taxon>Mycobacteriales</taxon>
        <taxon>Nocardiaceae</taxon>
        <taxon>Nocardia</taxon>
    </lineage>
</organism>
<dbReference type="InterPro" id="IPR011990">
    <property type="entry name" value="TPR-like_helical_dom_sf"/>
</dbReference>
<dbReference type="Gene3D" id="1.25.40.10">
    <property type="entry name" value="Tetratricopeptide repeat domain"/>
    <property type="match status" value="2"/>
</dbReference>
<dbReference type="SUPFAM" id="SSF48452">
    <property type="entry name" value="TPR-like"/>
    <property type="match status" value="2"/>
</dbReference>
<evidence type="ECO:0000259" key="5">
    <source>
        <dbReference type="PROSITE" id="PS51755"/>
    </source>
</evidence>
<dbReference type="InterPro" id="IPR027417">
    <property type="entry name" value="P-loop_NTPase"/>
</dbReference>
<dbReference type="AlphaFoldDB" id="A0A6G9YT23"/>
<dbReference type="SUPFAM" id="SSF46894">
    <property type="entry name" value="C-terminal effector domain of the bipartite response regulators"/>
    <property type="match status" value="1"/>
</dbReference>
<dbReference type="InterPro" id="IPR001867">
    <property type="entry name" value="OmpR/PhoB-type_DNA-bd"/>
</dbReference>
<dbReference type="InterPro" id="IPR005158">
    <property type="entry name" value="BTAD"/>
</dbReference>
<feature type="domain" description="OmpR/PhoB-type" evidence="5">
    <location>
        <begin position="80"/>
        <end position="178"/>
    </location>
</feature>
<evidence type="ECO:0000256" key="3">
    <source>
        <dbReference type="PROSITE-ProRule" id="PRU01091"/>
    </source>
</evidence>
<dbReference type="InterPro" id="IPR058852">
    <property type="entry name" value="HTH_77"/>
</dbReference>
<dbReference type="PROSITE" id="PS51755">
    <property type="entry name" value="OMPR_PHOB"/>
    <property type="match status" value="1"/>
</dbReference>
<dbReference type="GO" id="GO:0003677">
    <property type="term" value="F:DNA binding"/>
    <property type="evidence" value="ECO:0007669"/>
    <property type="project" value="UniProtKB-UniRule"/>
</dbReference>
<dbReference type="SMART" id="SM00862">
    <property type="entry name" value="Trans_reg_C"/>
    <property type="match status" value="1"/>
</dbReference>
<keyword evidence="7" id="KW-1185">Reference proteome</keyword>
<protein>
    <submittedName>
        <fullName evidence="6">Transcriptional regulator</fullName>
    </submittedName>
</protein>
<dbReference type="EMBL" id="CP046172">
    <property type="protein sequence ID" value="QIS16043.1"/>
    <property type="molecule type" value="Genomic_DNA"/>
</dbReference>
<dbReference type="PANTHER" id="PTHR47691:SF3">
    <property type="entry name" value="HTH-TYPE TRANSCRIPTIONAL REGULATOR RV0890C-RELATED"/>
    <property type="match status" value="1"/>
</dbReference>
<sequence>MSSHGDHAGHSWKLSINSCTRDGSAEMTACRTTSNSAMRKSVGSLRRKRGRKTMKTHSSLLAYDVRGMFPDQGGQVGRGQALIESTGESLVVALLGEIALRRDGALAALPGARSRLLLAALALRPGRSRSAQALIDDVWGEQPPRAPMNALHTQVSRLRAALPDGALEIGPAGYRLALCAEQVDLAAVDELVGAARRCRTAGDVPGCLAAVARARALWRGEPGADLPDGPVADELRTMAAARLGELDDIELATRESTGDLAGALRIARARTAANPLDEPAQSDLMRLLATAGRANEALESFAAFRARLADELGADPGRALVELNTAILRGEPLWHSASAPGPVVERDGISAEANRRDTAASAGIRTPSDGLTYAPVEFALGATRMPEPPTASVVPAPIGLRAAPNALLGREADLAELERLLSGSRVTTVLGPGGTGKTRVANELGARVASRQSVVLVELASVRAEDIDEARLEIEAAIGAPFGLGERYLDGTAALRGGRAPDVRQRLREALGARPILLILDNCEHLIDAVAIVVAELVGACDRLTVLTTSRAPLMITAEAVYPLPPLTVDAAGSPATDLFIARARAVRPGIRLDPQEIAWLCHTLDGLPLAIELAAARARTMSVQEISARLRDRFALLRNTDRSSPERHRTLHAVIDWSWNLLDEPQQIALRRLCRFPAGFTLAAAEAVAGGPDLPDVASAIDGLVNQSLLTVLDVGFGTRCRMLETVREYGEEQLAALPGEADLVTSRIVSWARDFTNDAALRLKTPEQVAVVSEVSVDLDNLLAAMRYAVERRDANSVYTIFPVLAILWVSRGLHDEVLSWQARVLDLEPVAGQPDSPSGDLHLCAYAALFMHLAHLGDNFRALARLRVRVRRLLRTSTDLGPLSILFARVMTARSDAKGLFRLIAEATRDDDFEVRSAALIMRANIRENLGDIWGSKLDAERALRFIQPGDLFARSAVSRHLGGVYAQTGQYAQSVDHYLEAIDDLRQLGAHSEATETRAMLAAAMVGAGALTEARQQLVIALGSADPDGLVDGGGWTNANPLLATVVVGLAELSLAEGDIEFGLRRFDRALEIFGWPDQALAPGPGGIMIGAAALGARVLHGRAVATDSLMDSLIAHSRVALSQLQDLPQVGCAATVIGSHCVVTGRDIDRGLELLALVPNVYARQDFPSLLMASHIEAARAALGAERVDSVRAEHAHLRRHDSARRIMRLFAELVADR</sequence>
<gene>
    <name evidence="6" type="ORF">F5544_41165</name>
</gene>
<dbReference type="Gene3D" id="3.40.50.300">
    <property type="entry name" value="P-loop containing nucleotide triphosphate hydrolases"/>
    <property type="match status" value="1"/>
</dbReference>
<feature type="DNA-binding region" description="OmpR/PhoB-type" evidence="3">
    <location>
        <begin position="80"/>
        <end position="178"/>
    </location>
</feature>
<keyword evidence="2 3" id="KW-0238">DNA-binding</keyword>
<dbReference type="InterPro" id="IPR016032">
    <property type="entry name" value="Sig_transdc_resp-reg_C-effctor"/>
</dbReference>
<feature type="region of interest" description="Disordered" evidence="4">
    <location>
        <begin position="30"/>
        <end position="53"/>
    </location>
</feature>
<dbReference type="Gene3D" id="1.10.10.10">
    <property type="entry name" value="Winged helix-like DNA-binding domain superfamily/Winged helix DNA-binding domain"/>
    <property type="match status" value="1"/>
</dbReference>
<dbReference type="Proteomes" id="UP000503540">
    <property type="component" value="Chromosome"/>
</dbReference>
<evidence type="ECO:0000256" key="2">
    <source>
        <dbReference type="ARBA" id="ARBA00023125"/>
    </source>
</evidence>
<evidence type="ECO:0000313" key="7">
    <source>
        <dbReference type="Proteomes" id="UP000503540"/>
    </source>
</evidence>
<dbReference type="GO" id="GO:0000160">
    <property type="term" value="P:phosphorelay signal transduction system"/>
    <property type="evidence" value="ECO:0007669"/>
    <property type="project" value="InterPro"/>
</dbReference>
<comment type="similarity">
    <text evidence="1">Belongs to the AfsR/DnrI/RedD regulatory family.</text>
</comment>
<accession>A0A6G9YT23</accession>
<evidence type="ECO:0000256" key="1">
    <source>
        <dbReference type="ARBA" id="ARBA00005820"/>
    </source>
</evidence>
<dbReference type="PANTHER" id="PTHR47691">
    <property type="entry name" value="REGULATOR-RELATED"/>
    <property type="match status" value="1"/>
</dbReference>
<evidence type="ECO:0000256" key="4">
    <source>
        <dbReference type="SAM" id="MobiDB-lite"/>
    </source>
</evidence>
<dbReference type="GO" id="GO:0006355">
    <property type="term" value="P:regulation of DNA-templated transcription"/>
    <property type="evidence" value="ECO:0007669"/>
    <property type="project" value="InterPro"/>
</dbReference>
<reference evidence="6 7" key="1">
    <citation type="journal article" date="2019" name="ACS Chem. Biol.">
        <title>Identification and Mobilization of a Cryptic Antibiotic Biosynthesis Gene Locus from a Human-Pathogenic Nocardia Isolate.</title>
        <authorList>
            <person name="Herisse M."/>
            <person name="Ishida K."/>
            <person name="Porter J.L."/>
            <person name="Howden B."/>
            <person name="Hertweck C."/>
            <person name="Stinear T.P."/>
            <person name="Pidot S.J."/>
        </authorList>
    </citation>
    <scope>NUCLEOTIDE SEQUENCE [LARGE SCALE GENOMIC DNA]</scope>
    <source>
        <strain evidence="6 7">AUSMDU00012717</strain>
    </source>
</reference>
<dbReference type="KEGG" id="nah:F5544_41165"/>
<dbReference type="Pfam" id="PF00486">
    <property type="entry name" value="Trans_reg_C"/>
    <property type="match status" value="1"/>
</dbReference>
<evidence type="ECO:0000313" key="6">
    <source>
        <dbReference type="EMBL" id="QIS16043.1"/>
    </source>
</evidence>
<dbReference type="Pfam" id="PF25872">
    <property type="entry name" value="HTH_77"/>
    <property type="match status" value="1"/>
</dbReference>
<dbReference type="InterPro" id="IPR036388">
    <property type="entry name" value="WH-like_DNA-bd_sf"/>
</dbReference>
<proteinExistence type="inferred from homology"/>